<name>A0A7L2ZVR2_9PASE</name>
<evidence type="ECO:0000256" key="3">
    <source>
        <dbReference type="ARBA" id="ARBA00022723"/>
    </source>
</evidence>
<proteinExistence type="inferred from homology"/>
<evidence type="ECO:0000256" key="5">
    <source>
        <dbReference type="ARBA" id="ARBA00022771"/>
    </source>
</evidence>
<dbReference type="InterPro" id="IPR013087">
    <property type="entry name" value="Znf_C2H2_type"/>
</dbReference>
<sequence length="65" mass="7324">QATVARTRASGPAPEACGKSFSWNLHLVQHCCTHTREKQYRCGHCSRSFSWSSKLIKHQRTHASA</sequence>
<evidence type="ECO:0000256" key="4">
    <source>
        <dbReference type="ARBA" id="ARBA00022737"/>
    </source>
</evidence>
<dbReference type="PROSITE" id="PS00028">
    <property type="entry name" value="ZINC_FINGER_C2H2_1"/>
    <property type="match status" value="1"/>
</dbReference>
<dbReference type="Proteomes" id="UP000553798">
    <property type="component" value="Unassembled WGS sequence"/>
</dbReference>
<dbReference type="AlphaFoldDB" id="A0A7L2ZVR2"/>
<gene>
    <name evidence="13" type="primary">Znf629</name>
    <name evidence="13" type="ORF">PRUFUL_R15190</name>
</gene>
<evidence type="ECO:0000259" key="12">
    <source>
        <dbReference type="PROSITE" id="PS50157"/>
    </source>
</evidence>
<feature type="non-terminal residue" evidence="13">
    <location>
        <position position="65"/>
    </location>
</feature>
<evidence type="ECO:0000313" key="13">
    <source>
        <dbReference type="EMBL" id="NXT11034.1"/>
    </source>
</evidence>
<organism evidence="13 14">
    <name type="scientific">Prunella fulvescens</name>
    <name type="common">Brown accentor</name>
    <dbReference type="NCBI Taxonomy" id="670355"/>
    <lineage>
        <taxon>Eukaryota</taxon>
        <taxon>Metazoa</taxon>
        <taxon>Chordata</taxon>
        <taxon>Craniata</taxon>
        <taxon>Vertebrata</taxon>
        <taxon>Euteleostomi</taxon>
        <taxon>Archelosauria</taxon>
        <taxon>Archosauria</taxon>
        <taxon>Dinosauria</taxon>
        <taxon>Saurischia</taxon>
        <taxon>Theropoda</taxon>
        <taxon>Coelurosauria</taxon>
        <taxon>Aves</taxon>
        <taxon>Neognathae</taxon>
        <taxon>Neoaves</taxon>
        <taxon>Telluraves</taxon>
        <taxon>Australaves</taxon>
        <taxon>Passeriformes</taxon>
        <taxon>Passeroidea</taxon>
        <taxon>Prunellidae</taxon>
        <taxon>Prunella</taxon>
    </lineage>
</organism>
<comment type="subcellular location">
    <subcellularLocation>
        <location evidence="1">Nucleus</location>
    </subcellularLocation>
</comment>
<feature type="domain" description="C2H2-type" evidence="12">
    <location>
        <begin position="40"/>
        <end position="65"/>
    </location>
</feature>
<keyword evidence="10" id="KW-0539">Nucleus</keyword>
<evidence type="ECO:0000256" key="7">
    <source>
        <dbReference type="ARBA" id="ARBA00023015"/>
    </source>
</evidence>
<evidence type="ECO:0000256" key="1">
    <source>
        <dbReference type="ARBA" id="ARBA00004123"/>
    </source>
</evidence>
<protein>
    <submittedName>
        <fullName evidence="13">ZN629 protein</fullName>
    </submittedName>
</protein>
<evidence type="ECO:0000256" key="11">
    <source>
        <dbReference type="PROSITE-ProRule" id="PRU00042"/>
    </source>
</evidence>
<evidence type="ECO:0000256" key="9">
    <source>
        <dbReference type="ARBA" id="ARBA00023163"/>
    </source>
</evidence>
<comment type="caution">
    <text evidence="13">The sequence shown here is derived from an EMBL/GenBank/DDBJ whole genome shotgun (WGS) entry which is preliminary data.</text>
</comment>
<reference evidence="13 14" key="1">
    <citation type="submission" date="2019-09" db="EMBL/GenBank/DDBJ databases">
        <title>Bird 10,000 Genomes (B10K) Project - Family phase.</title>
        <authorList>
            <person name="Zhang G."/>
        </authorList>
    </citation>
    <scope>NUCLEOTIDE SEQUENCE [LARGE SCALE GENOMIC DNA]</scope>
    <source>
        <strain evidence="13">B10K-DU-012-46</strain>
    </source>
</reference>
<keyword evidence="5 11" id="KW-0863">Zinc-finger</keyword>
<dbReference type="GO" id="GO:0000981">
    <property type="term" value="F:DNA-binding transcription factor activity, RNA polymerase II-specific"/>
    <property type="evidence" value="ECO:0007669"/>
    <property type="project" value="TreeGrafter"/>
</dbReference>
<dbReference type="FunFam" id="3.30.160.60:FF:000367">
    <property type="entry name" value="Zinc finger protein 572"/>
    <property type="match status" value="1"/>
</dbReference>
<dbReference type="EMBL" id="VZTP01024179">
    <property type="protein sequence ID" value="NXT11034.1"/>
    <property type="molecule type" value="Genomic_DNA"/>
</dbReference>
<comment type="similarity">
    <text evidence="2">Belongs to the krueppel C2H2-type zinc-finger protein family.</text>
</comment>
<evidence type="ECO:0000256" key="2">
    <source>
        <dbReference type="ARBA" id="ARBA00006991"/>
    </source>
</evidence>
<dbReference type="PANTHER" id="PTHR23226">
    <property type="entry name" value="ZINC FINGER AND SCAN DOMAIN-CONTAINING"/>
    <property type="match status" value="1"/>
</dbReference>
<dbReference type="InterPro" id="IPR036236">
    <property type="entry name" value="Znf_C2H2_sf"/>
</dbReference>
<dbReference type="GO" id="GO:0005634">
    <property type="term" value="C:nucleus"/>
    <property type="evidence" value="ECO:0007669"/>
    <property type="project" value="UniProtKB-SubCell"/>
</dbReference>
<evidence type="ECO:0000313" key="14">
    <source>
        <dbReference type="Proteomes" id="UP000553798"/>
    </source>
</evidence>
<evidence type="ECO:0000256" key="10">
    <source>
        <dbReference type="ARBA" id="ARBA00023242"/>
    </source>
</evidence>
<keyword evidence="4" id="KW-0677">Repeat</keyword>
<dbReference type="PROSITE" id="PS50157">
    <property type="entry name" value="ZINC_FINGER_C2H2_2"/>
    <property type="match status" value="2"/>
</dbReference>
<keyword evidence="7" id="KW-0805">Transcription regulation</keyword>
<keyword evidence="8" id="KW-0238">DNA-binding</keyword>
<dbReference type="Gene3D" id="3.30.160.60">
    <property type="entry name" value="Classic Zinc Finger"/>
    <property type="match status" value="2"/>
</dbReference>
<keyword evidence="9" id="KW-0804">Transcription</keyword>
<keyword evidence="14" id="KW-1185">Reference proteome</keyword>
<dbReference type="GO" id="GO:0000978">
    <property type="term" value="F:RNA polymerase II cis-regulatory region sequence-specific DNA binding"/>
    <property type="evidence" value="ECO:0007669"/>
    <property type="project" value="TreeGrafter"/>
</dbReference>
<evidence type="ECO:0000256" key="8">
    <source>
        <dbReference type="ARBA" id="ARBA00023125"/>
    </source>
</evidence>
<dbReference type="PANTHER" id="PTHR23226:SF85">
    <property type="entry name" value="ZINC FINGER PROTEIN 397"/>
    <property type="match status" value="1"/>
</dbReference>
<dbReference type="GO" id="GO:0008270">
    <property type="term" value="F:zinc ion binding"/>
    <property type="evidence" value="ECO:0007669"/>
    <property type="project" value="UniProtKB-KW"/>
</dbReference>
<evidence type="ECO:0000256" key="6">
    <source>
        <dbReference type="ARBA" id="ARBA00022833"/>
    </source>
</evidence>
<dbReference type="SUPFAM" id="SSF57667">
    <property type="entry name" value="beta-beta-alpha zinc fingers"/>
    <property type="match status" value="1"/>
</dbReference>
<keyword evidence="6" id="KW-0862">Zinc</keyword>
<dbReference type="SMART" id="SM00355">
    <property type="entry name" value="ZnF_C2H2"/>
    <property type="match status" value="2"/>
</dbReference>
<feature type="domain" description="C2H2-type" evidence="12">
    <location>
        <begin position="17"/>
        <end position="39"/>
    </location>
</feature>
<keyword evidence="3" id="KW-0479">Metal-binding</keyword>
<feature type="non-terminal residue" evidence="13">
    <location>
        <position position="1"/>
    </location>
</feature>
<accession>A0A7L2ZVR2</accession>